<dbReference type="SUPFAM" id="SSF55681">
    <property type="entry name" value="Class II aaRS and biotin synthetases"/>
    <property type="match status" value="1"/>
</dbReference>
<dbReference type="GO" id="GO:0006432">
    <property type="term" value="P:phenylalanyl-tRNA aminoacylation"/>
    <property type="evidence" value="ECO:0007669"/>
    <property type="project" value="TreeGrafter"/>
</dbReference>
<evidence type="ECO:0000256" key="3">
    <source>
        <dbReference type="ARBA" id="ARBA00022840"/>
    </source>
</evidence>
<dbReference type="GO" id="GO:0005524">
    <property type="term" value="F:ATP binding"/>
    <property type="evidence" value="ECO:0007669"/>
    <property type="project" value="UniProtKB-KW"/>
</dbReference>
<accession>A0A915IAZ4</accession>
<protein>
    <submittedName>
        <fullName evidence="8">Phenylalanyl-tRNA synthetase domain-containing protein</fullName>
    </submittedName>
</protein>
<dbReference type="InterPro" id="IPR045864">
    <property type="entry name" value="aa-tRNA-synth_II/BPL/LPL"/>
</dbReference>
<evidence type="ECO:0000313" key="7">
    <source>
        <dbReference type="Proteomes" id="UP000887565"/>
    </source>
</evidence>
<dbReference type="OMA" id="XTHKTSH"/>
<evidence type="ECO:0000259" key="6">
    <source>
        <dbReference type="Pfam" id="PF01409"/>
    </source>
</evidence>
<feature type="domain" description="Phenylalanyl-tRNA synthetase" evidence="6">
    <location>
        <begin position="99"/>
        <end position="277"/>
    </location>
</feature>
<evidence type="ECO:0000256" key="4">
    <source>
        <dbReference type="ARBA" id="ARBA00022917"/>
    </source>
</evidence>
<keyword evidence="3" id="KW-0067">ATP-binding</keyword>
<dbReference type="WBParaSite" id="nRc.2.0.1.t11057-RA">
    <property type="protein sequence ID" value="nRc.2.0.1.t11057-RA"/>
    <property type="gene ID" value="nRc.2.0.1.g11057"/>
</dbReference>
<dbReference type="PANTHER" id="PTHR11538:SF41">
    <property type="entry name" value="PHENYLALANINE--TRNA LIGASE, MITOCHONDRIAL"/>
    <property type="match status" value="1"/>
</dbReference>
<evidence type="ECO:0000313" key="8">
    <source>
        <dbReference type="WBParaSite" id="nRc.2.0.1.t11057-RA"/>
    </source>
</evidence>
<dbReference type="InterPro" id="IPR002319">
    <property type="entry name" value="Phenylalanyl-tRNA_Synthase"/>
</dbReference>
<dbReference type="GO" id="GO:0005739">
    <property type="term" value="C:mitochondrion"/>
    <property type="evidence" value="ECO:0007669"/>
    <property type="project" value="TreeGrafter"/>
</dbReference>
<dbReference type="Proteomes" id="UP000887565">
    <property type="component" value="Unplaced"/>
</dbReference>
<proteinExistence type="predicted"/>
<keyword evidence="4" id="KW-0648">Protein biosynthesis</keyword>
<dbReference type="GO" id="GO:0000049">
    <property type="term" value="F:tRNA binding"/>
    <property type="evidence" value="ECO:0007669"/>
    <property type="project" value="InterPro"/>
</dbReference>
<dbReference type="Gene3D" id="3.30.930.10">
    <property type="entry name" value="Bira Bifunctional Protein, Domain 2"/>
    <property type="match status" value="2"/>
</dbReference>
<dbReference type="AlphaFoldDB" id="A0A915IAZ4"/>
<evidence type="ECO:0000256" key="1">
    <source>
        <dbReference type="ARBA" id="ARBA00022598"/>
    </source>
</evidence>
<evidence type="ECO:0000256" key="5">
    <source>
        <dbReference type="ARBA" id="ARBA00023146"/>
    </source>
</evidence>
<name>A0A915IAZ4_ROMCU</name>
<reference evidence="8" key="1">
    <citation type="submission" date="2022-11" db="UniProtKB">
        <authorList>
            <consortium name="WormBaseParasite"/>
        </authorList>
    </citation>
    <scope>IDENTIFICATION</scope>
</reference>
<evidence type="ECO:0000256" key="2">
    <source>
        <dbReference type="ARBA" id="ARBA00022741"/>
    </source>
</evidence>
<organism evidence="7 8">
    <name type="scientific">Romanomermis culicivorax</name>
    <name type="common">Nematode worm</name>
    <dbReference type="NCBI Taxonomy" id="13658"/>
    <lineage>
        <taxon>Eukaryota</taxon>
        <taxon>Metazoa</taxon>
        <taxon>Ecdysozoa</taxon>
        <taxon>Nematoda</taxon>
        <taxon>Enoplea</taxon>
        <taxon>Dorylaimia</taxon>
        <taxon>Mermithida</taxon>
        <taxon>Mermithoidea</taxon>
        <taxon>Mermithidae</taxon>
        <taxon>Romanomermis</taxon>
    </lineage>
</organism>
<keyword evidence="7" id="KW-1185">Reference proteome</keyword>
<keyword evidence="2" id="KW-0547">Nucleotide-binding</keyword>
<keyword evidence="1" id="KW-0436">Ligase</keyword>
<dbReference type="PANTHER" id="PTHR11538">
    <property type="entry name" value="PHENYLALANYL-TRNA SYNTHETASE"/>
    <property type="match status" value="1"/>
</dbReference>
<dbReference type="GO" id="GO:0004826">
    <property type="term" value="F:phenylalanine-tRNA ligase activity"/>
    <property type="evidence" value="ECO:0007669"/>
    <property type="project" value="TreeGrafter"/>
</dbReference>
<dbReference type="Pfam" id="PF01409">
    <property type="entry name" value="tRNA-synt_2d"/>
    <property type="match status" value="1"/>
</dbReference>
<sequence>MLCTACSNVDLGTKEVLKSDHGDLKLDSIKILGKLYKRDEMTNVTTMIKLLSQRKLHQNPYSPIRMLSLRIRDYFHRNYRNRYRSPLHSFVDYLEPVVTVDQNFDSLLVPADHPSRKKGDTYYVNSDLVMRAHTSAHQKDLIRSGLDHFLCLGDVYRRDEIDRSHYPCFHQMEGVSLFTDEDLYLTCQQSEVVELFEKGERTSEKQEQHTYDCAKIIQHHLKFVLEGLAKELFGQAGADYKVGWAFGLGIERLAMILYHIPDIRLFWTRNPEFLEQFQTNDYNAPIIYKVKMTFLQNFPMIRHGNFTT</sequence>
<keyword evidence="5" id="KW-0030">Aminoacyl-tRNA synthetase</keyword>